<dbReference type="Proteomes" id="UP001139722">
    <property type="component" value="Unassembled WGS sequence"/>
</dbReference>
<sequence length="114" mass="11731">MSRNPAYDELIWAMATGVAVTSDQVDLARQGAADLSALADDVSAGAFAYLPCEPEQWRSEAGDAYGVMLGEARSSLCSAAAVLADAAQALSSDAWRLEGRLVEQNAILAAGPGA</sequence>
<accession>A0A9X2KBA4</accession>
<reference evidence="1" key="1">
    <citation type="submission" date="2022-06" db="EMBL/GenBank/DDBJ databases">
        <title>Sequencing the genomes of 1000 actinobacteria strains.</title>
        <authorList>
            <person name="Klenk H.-P."/>
        </authorList>
    </citation>
    <scope>NUCLEOTIDE SEQUENCE</scope>
    <source>
        <strain evidence="1">DSM 22016</strain>
    </source>
</reference>
<dbReference type="RefSeq" id="WP_156998448.1">
    <property type="nucleotide sequence ID" value="NZ_BAAANU010000033.1"/>
</dbReference>
<comment type="caution">
    <text evidence="1">The sequence shown here is derived from an EMBL/GenBank/DDBJ whole genome shotgun (WGS) entry which is preliminary data.</text>
</comment>
<protein>
    <submittedName>
        <fullName evidence="1">Uncharacterized protein</fullName>
    </submittedName>
</protein>
<dbReference type="AlphaFoldDB" id="A0A9X2KBA4"/>
<evidence type="ECO:0000313" key="2">
    <source>
        <dbReference type="Proteomes" id="UP001139722"/>
    </source>
</evidence>
<dbReference type="EMBL" id="JAMZDY010000001">
    <property type="protein sequence ID" value="MCP2370389.1"/>
    <property type="molecule type" value="Genomic_DNA"/>
</dbReference>
<organism evidence="1 2">
    <name type="scientific">Agromyces terreus</name>
    <dbReference type="NCBI Taxonomy" id="424795"/>
    <lineage>
        <taxon>Bacteria</taxon>
        <taxon>Bacillati</taxon>
        <taxon>Actinomycetota</taxon>
        <taxon>Actinomycetes</taxon>
        <taxon>Micrococcales</taxon>
        <taxon>Microbacteriaceae</taxon>
        <taxon>Agromyces</taxon>
    </lineage>
</organism>
<keyword evidence="2" id="KW-1185">Reference proteome</keyword>
<proteinExistence type="predicted"/>
<gene>
    <name evidence="1" type="ORF">BJ978_001065</name>
</gene>
<evidence type="ECO:0000313" key="1">
    <source>
        <dbReference type="EMBL" id="MCP2370389.1"/>
    </source>
</evidence>
<name>A0A9X2KBA4_9MICO</name>